<dbReference type="InterPro" id="IPR036165">
    <property type="entry name" value="YefM-like_sf"/>
</dbReference>
<dbReference type="InterPro" id="IPR051405">
    <property type="entry name" value="phD/YefM_antitoxin"/>
</dbReference>
<name>A0A5C5UWA4_9BACT</name>
<dbReference type="RefSeq" id="WP_146435893.1">
    <property type="nucleotide sequence ID" value="NZ_SJPF01000006.1"/>
</dbReference>
<dbReference type="OrthoDB" id="7069202at2"/>
<reference evidence="3 4" key="1">
    <citation type="submission" date="2019-02" db="EMBL/GenBank/DDBJ databases">
        <title>Deep-cultivation of Planctomycetes and their phenomic and genomic characterization uncovers novel biology.</title>
        <authorList>
            <person name="Wiegand S."/>
            <person name="Jogler M."/>
            <person name="Boedeker C."/>
            <person name="Pinto D."/>
            <person name="Vollmers J."/>
            <person name="Rivas-Marin E."/>
            <person name="Kohn T."/>
            <person name="Peeters S.H."/>
            <person name="Heuer A."/>
            <person name="Rast P."/>
            <person name="Oberbeckmann S."/>
            <person name="Bunk B."/>
            <person name="Jeske O."/>
            <person name="Meyerdierks A."/>
            <person name="Storesund J.E."/>
            <person name="Kallscheuer N."/>
            <person name="Luecker S."/>
            <person name="Lage O.M."/>
            <person name="Pohl T."/>
            <person name="Merkel B.J."/>
            <person name="Hornburger P."/>
            <person name="Mueller R.-W."/>
            <person name="Bruemmer F."/>
            <person name="Labrenz M."/>
            <person name="Spormann A.M."/>
            <person name="Op Den Camp H."/>
            <person name="Overmann J."/>
            <person name="Amann R."/>
            <person name="Jetten M.S.M."/>
            <person name="Mascher T."/>
            <person name="Medema M.H."/>
            <person name="Devos D.P."/>
            <person name="Kaster A.-K."/>
            <person name="Ovreas L."/>
            <person name="Rohde M."/>
            <person name="Galperin M.Y."/>
            <person name="Jogler C."/>
        </authorList>
    </citation>
    <scope>NUCLEOTIDE SEQUENCE [LARGE SCALE GENOMIC DNA]</scope>
    <source>
        <strain evidence="3 4">Enr8</strain>
    </source>
</reference>
<dbReference type="EMBL" id="SJPF01000006">
    <property type="protein sequence ID" value="TWT29837.1"/>
    <property type="molecule type" value="Genomic_DNA"/>
</dbReference>
<dbReference type="Pfam" id="PF02604">
    <property type="entry name" value="PhdYeFM_antitox"/>
    <property type="match status" value="1"/>
</dbReference>
<dbReference type="SUPFAM" id="SSF143120">
    <property type="entry name" value="YefM-like"/>
    <property type="match status" value="1"/>
</dbReference>
<gene>
    <name evidence="3" type="ORF">Enr8_44930</name>
</gene>
<dbReference type="Gene3D" id="3.40.1620.10">
    <property type="entry name" value="YefM-like domain"/>
    <property type="match status" value="1"/>
</dbReference>
<dbReference type="Proteomes" id="UP000318878">
    <property type="component" value="Unassembled WGS sequence"/>
</dbReference>
<dbReference type="PANTHER" id="PTHR33713:SF10">
    <property type="entry name" value="ANTITOXIN YAFN"/>
    <property type="match status" value="1"/>
</dbReference>
<dbReference type="InterPro" id="IPR006442">
    <property type="entry name" value="Antitoxin_Phd/YefM"/>
</dbReference>
<comment type="caution">
    <text evidence="3">The sequence shown here is derived from an EMBL/GenBank/DDBJ whole genome shotgun (WGS) entry which is preliminary data.</text>
</comment>
<evidence type="ECO:0000313" key="3">
    <source>
        <dbReference type="EMBL" id="TWT29837.1"/>
    </source>
</evidence>
<dbReference type="AlphaFoldDB" id="A0A5C5UWA4"/>
<accession>A0A5C5UWA4</accession>
<organism evidence="3 4">
    <name type="scientific">Blastopirellula retiformator</name>
    <dbReference type="NCBI Taxonomy" id="2527970"/>
    <lineage>
        <taxon>Bacteria</taxon>
        <taxon>Pseudomonadati</taxon>
        <taxon>Planctomycetota</taxon>
        <taxon>Planctomycetia</taxon>
        <taxon>Pirellulales</taxon>
        <taxon>Pirellulaceae</taxon>
        <taxon>Blastopirellula</taxon>
    </lineage>
</organism>
<proteinExistence type="inferred from homology"/>
<evidence type="ECO:0000256" key="1">
    <source>
        <dbReference type="ARBA" id="ARBA00009981"/>
    </source>
</evidence>
<dbReference type="NCBIfam" id="TIGR01552">
    <property type="entry name" value="phd_fam"/>
    <property type="match status" value="1"/>
</dbReference>
<protein>
    <recommendedName>
        <fullName evidence="2">Antitoxin</fullName>
    </recommendedName>
</protein>
<keyword evidence="4" id="KW-1185">Reference proteome</keyword>
<evidence type="ECO:0000256" key="2">
    <source>
        <dbReference type="RuleBase" id="RU362080"/>
    </source>
</evidence>
<comment type="similarity">
    <text evidence="1 2">Belongs to the phD/YefM antitoxin family.</text>
</comment>
<dbReference type="PANTHER" id="PTHR33713">
    <property type="entry name" value="ANTITOXIN YAFN-RELATED"/>
    <property type="match status" value="1"/>
</dbReference>
<sequence>MLNLENGVDSLTNFKRQTSEYLRQLHESGSPMVLTVNGKAEVVVQDAAAYQRLVELAARADQQETLAAIRTGLADAEAGRVKPAREALKELAKKFGISESDQ</sequence>
<comment type="function">
    <text evidence="2">Antitoxin component of a type II toxin-antitoxin (TA) system.</text>
</comment>
<evidence type="ECO:0000313" key="4">
    <source>
        <dbReference type="Proteomes" id="UP000318878"/>
    </source>
</evidence>